<dbReference type="InterPro" id="IPR036968">
    <property type="entry name" value="Enolpyruvate_Tfrase_sf"/>
</dbReference>
<keyword evidence="11" id="KW-1185">Reference proteome</keyword>
<dbReference type="PANTHER" id="PTHR21090:SF5">
    <property type="entry name" value="PENTAFUNCTIONAL AROM POLYPEPTIDE"/>
    <property type="match status" value="1"/>
</dbReference>
<keyword evidence="5" id="KW-0808">Transferase</keyword>
<dbReference type="PANTHER" id="PTHR21090">
    <property type="entry name" value="AROM/DEHYDROQUINATE SYNTHASE"/>
    <property type="match status" value="1"/>
</dbReference>
<dbReference type="EC" id="2.5.1.19" evidence="3"/>
<dbReference type="GO" id="GO:0003866">
    <property type="term" value="F:3-phosphoshikimate 1-carboxyvinyltransferase activity"/>
    <property type="evidence" value="ECO:0007669"/>
    <property type="project" value="UniProtKB-EC"/>
</dbReference>
<dbReference type="EMBL" id="NKXO01000013">
    <property type="protein sequence ID" value="PKQ69965.1"/>
    <property type="molecule type" value="Genomic_DNA"/>
</dbReference>
<accession>A0A2N3II11</accession>
<feature type="domain" description="Enolpyruvate transferase" evidence="9">
    <location>
        <begin position="26"/>
        <end position="424"/>
    </location>
</feature>
<dbReference type="InterPro" id="IPR006264">
    <property type="entry name" value="EPSP_synthase"/>
</dbReference>
<reference evidence="10 11" key="1">
    <citation type="submission" date="2017-06" db="EMBL/GenBank/DDBJ databases">
        <title>Raineya orbicola gen. nov., sp. nov. a slightly thermophilic bacterium of the phylum Bacteroidetes and the description of Raineyaceae fam. nov.</title>
        <authorList>
            <person name="Albuquerque L."/>
            <person name="Polonia A.R.M."/>
            <person name="Barroso C."/>
            <person name="Froufe H.J.C."/>
            <person name="Lage O."/>
            <person name="Lobo-Da-Cunha A."/>
            <person name="Egas C."/>
            <person name="Da Costa M.S."/>
        </authorList>
    </citation>
    <scope>NUCLEOTIDE SEQUENCE [LARGE SCALE GENOMIC DNA]</scope>
    <source>
        <strain evidence="10 11">SPSPC-11</strain>
    </source>
</reference>
<evidence type="ECO:0000256" key="1">
    <source>
        <dbReference type="ARBA" id="ARBA00004811"/>
    </source>
</evidence>
<evidence type="ECO:0000259" key="9">
    <source>
        <dbReference type="Pfam" id="PF00275"/>
    </source>
</evidence>
<evidence type="ECO:0000313" key="11">
    <source>
        <dbReference type="Proteomes" id="UP000233387"/>
    </source>
</evidence>
<keyword evidence="4" id="KW-0028">Amino-acid biosynthesis</keyword>
<dbReference type="SUPFAM" id="SSF55205">
    <property type="entry name" value="EPT/RTPC-like"/>
    <property type="match status" value="1"/>
</dbReference>
<evidence type="ECO:0000256" key="2">
    <source>
        <dbReference type="ARBA" id="ARBA00009948"/>
    </source>
</evidence>
<organism evidence="10 11">
    <name type="scientific">Raineya orbicola</name>
    <dbReference type="NCBI Taxonomy" id="2016530"/>
    <lineage>
        <taxon>Bacteria</taxon>
        <taxon>Pseudomonadati</taxon>
        <taxon>Bacteroidota</taxon>
        <taxon>Cytophagia</taxon>
        <taxon>Cytophagales</taxon>
        <taxon>Raineyaceae</taxon>
        <taxon>Raineya</taxon>
    </lineage>
</organism>
<dbReference type="GO" id="GO:0008652">
    <property type="term" value="P:amino acid biosynthetic process"/>
    <property type="evidence" value="ECO:0007669"/>
    <property type="project" value="UniProtKB-KW"/>
</dbReference>
<dbReference type="InterPro" id="IPR001986">
    <property type="entry name" value="Enolpyruvate_Tfrase_dom"/>
</dbReference>
<comment type="catalytic activity">
    <reaction evidence="8">
        <text>3-phosphoshikimate + phosphoenolpyruvate = 5-O-(1-carboxyvinyl)-3-phosphoshikimate + phosphate</text>
        <dbReference type="Rhea" id="RHEA:21256"/>
        <dbReference type="ChEBI" id="CHEBI:43474"/>
        <dbReference type="ChEBI" id="CHEBI:57701"/>
        <dbReference type="ChEBI" id="CHEBI:58702"/>
        <dbReference type="ChEBI" id="CHEBI:145989"/>
        <dbReference type="EC" id="2.5.1.19"/>
    </reaction>
    <physiologicalReaction direction="left-to-right" evidence="8">
        <dbReference type="Rhea" id="RHEA:21257"/>
    </physiologicalReaction>
</comment>
<evidence type="ECO:0000256" key="6">
    <source>
        <dbReference type="ARBA" id="ARBA00023141"/>
    </source>
</evidence>
<sequence>MCSFESLLLVLQANLDFMLFLSKPSEKIYTTIDLPASKSESNRVLIIEALAQWQYEQKRLALPKYSIQNISEARDTKILQNLLKSTALRLNVQDAGTTMRFLTAFCAVTNRKAILEGTERMHQRPIGILVEALQELGAEITYLGENGFPPLQIEGFRQKKNVISIRGDVSSQFISALLMIAPTLERGVQITLQNKVSSLPYIQMTLSLMKNFEVESEWNENTIIIQPQLYQMKDFAVEADWSAASYWYSVATLAKQAEIFLPYLKKNSLQGDSQIASIMEFFGVKTFYEKYGIRICKVSEPKVNFFEYDFSNQPDLAQTIVTLCVGKNITLIAKGVESLKIKETDRLQALQNEVRKFGFQFYEIAENTWRLEKAENIDFAKGVCIATYQDHRMAMAFAPLSYLCTLQVENPQVVEKSYPKFWQEWKKIN</sequence>
<dbReference type="AlphaFoldDB" id="A0A2N3II11"/>
<dbReference type="Proteomes" id="UP000233387">
    <property type="component" value="Unassembled WGS sequence"/>
</dbReference>
<proteinExistence type="inferred from homology"/>
<evidence type="ECO:0000256" key="8">
    <source>
        <dbReference type="ARBA" id="ARBA00044633"/>
    </source>
</evidence>
<comment type="pathway">
    <text evidence="1">Metabolic intermediate biosynthesis; chorismate biosynthesis; chorismate from D-erythrose 4-phosphate and phosphoenolpyruvate: step 6/7.</text>
</comment>
<evidence type="ECO:0000256" key="3">
    <source>
        <dbReference type="ARBA" id="ARBA00012450"/>
    </source>
</evidence>
<evidence type="ECO:0000313" key="10">
    <source>
        <dbReference type="EMBL" id="PKQ69965.1"/>
    </source>
</evidence>
<dbReference type="PIRSF" id="PIRSF000505">
    <property type="entry name" value="EPSPS"/>
    <property type="match status" value="1"/>
</dbReference>
<dbReference type="PROSITE" id="PS00885">
    <property type="entry name" value="EPSP_SYNTHASE_2"/>
    <property type="match status" value="1"/>
</dbReference>
<dbReference type="GO" id="GO:0009423">
    <property type="term" value="P:chorismate biosynthetic process"/>
    <property type="evidence" value="ECO:0007669"/>
    <property type="project" value="UniProtKB-UniPathway"/>
</dbReference>
<gene>
    <name evidence="10" type="ORF">Rain11_1030</name>
</gene>
<comment type="similarity">
    <text evidence="2">Belongs to the EPSP synthase family.</text>
</comment>
<comment type="caution">
    <text evidence="10">The sequence shown here is derived from an EMBL/GenBank/DDBJ whole genome shotgun (WGS) entry which is preliminary data.</text>
</comment>
<dbReference type="UniPathway" id="UPA00053">
    <property type="reaction ID" value="UER00089"/>
</dbReference>
<evidence type="ECO:0000256" key="4">
    <source>
        <dbReference type="ARBA" id="ARBA00022605"/>
    </source>
</evidence>
<protein>
    <recommendedName>
        <fullName evidence="3">3-phosphoshikimate 1-carboxyvinyltransferase</fullName>
        <ecNumber evidence="3">2.5.1.19</ecNumber>
    </recommendedName>
    <alternativeName>
        <fullName evidence="7">5-enolpyruvylshikimate-3-phosphate synthase</fullName>
    </alternativeName>
</protein>
<evidence type="ECO:0000256" key="5">
    <source>
        <dbReference type="ARBA" id="ARBA00022679"/>
    </source>
</evidence>
<evidence type="ECO:0000256" key="7">
    <source>
        <dbReference type="ARBA" id="ARBA00030046"/>
    </source>
</evidence>
<dbReference type="InterPro" id="IPR023193">
    <property type="entry name" value="EPSP_synthase_CS"/>
</dbReference>
<dbReference type="Pfam" id="PF00275">
    <property type="entry name" value="EPSP_synthase"/>
    <property type="match status" value="1"/>
</dbReference>
<name>A0A2N3II11_9BACT</name>
<dbReference type="GO" id="GO:0009073">
    <property type="term" value="P:aromatic amino acid family biosynthetic process"/>
    <property type="evidence" value="ECO:0007669"/>
    <property type="project" value="UniProtKB-KW"/>
</dbReference>
<dbReference type="InterPro" id="IPR013792">
    <property type="entry name" value="RNA3'P_cycl/enolpyr_Trfase_a/b"/>
</dbReference>
<dbReference type="Gene3D" id="3.65.10.10">
    <property type="entry name" value="Enolpyruvate transferase domain"/>
    <property type="match status" value="2"/>
</dbReference>
<keyword evidence="6" id="KW-0057">Aromatic amino acid biosynthesis</keyword>